<dbReference type="InterPro" id="IPR001789">
    <property type="entry name" value="Sig_transdc_resp-reg_receiver"/>
</dbReference>
<dbReference type="SUPFAM" id="SSF52172">
    <property type="entry name" value="CheY-like"/>
    <property type="match status" value="1"/>
</dbReference>
<feature type="domain" description="HTH araC/xylS-type" evidence="7">
    <location>
        <begin position="438"/>
        <end position="536"/>
    </location>
</feature>
<dbReference type="PRINTS" id="PR00032">
    <property type="entry name" value="HTHARAC"/>
</dbReference>
<evidence type="ECO:0000256" key="5">
    <source>
        <dbReference type="ARBA" id="ARBA00024867"/>
    </source>
</evidence>
<name>A0A2N5PZH7_MEDGN</name>
<keyword evidence="4" id="KW-0804">Transcription</keyword>
<sequence length="536" mass="61272">MIKLLIADDEPLVQIGLNSMLDWASLDMEVCGIASNGDAAYELILQHRPEIVITDIQMPCSSGLDLVKRCRKEFGDLPVFIILTSHENFNYAKEAISCRVIDYLVKIDLSPETLSESIDRALKQVASIRKRQEPSMRQTDRISDVSIMQERFFIRLLNNLFENETQYLTQAKELNLSFSYAGYAAAHLEMQLPGSSGTRLSQEQLLKLYNSTLHMLQELLGKYLPCRVIPLDTRRLAAIFYIQEENISTWKDHLSTALHQAFDMLFNYYSVKVLAGIGRLVTTPLELSVSYHDARQLSGSVSETDSFLYWDSMPNSTKLRNVFNLSLFRKEIAEAFETLDETALHSVFSNICSLLDADQVHYAQALDAASSILHFTITLLPEGMEIASSIFSDQPDTYCSLYRQKTVPSILLWLRQLEEGLCRELPACRNTQKNYLVEHAKQYIREHLDERIVLQDIADTFNVSPNYLSQLFKKFENIGISEYISNLKIQKSQELLKDGNLKIYEIADQLGFESAFYFSKVFKKVTGVSPKDFRNT</sequence>
<dbReference type="InterPro" id="IPR020449">
    <property type="entry name" value="Tscrpt_reg_AraC-type_HTH"/>
</dbReference>
<feature type="domain" description="Response regulatory" evidence="8">
    <location>
        <begin position="3"/>
        <end position="122"/>
    </location>
</feature>
<dbReference type="PROSITE" id="PS00041">
    <property type="entry name" value="HTH_ARAC_FAMILY_1"/>
    <property type="match status" value="1"/>
</dbReference>
<dbReference type="RefSeq" id="WP_101882509.1">
    <property type="nucleotide sequence ID" value="NZ_NIHW01000020.1"/>
</dbReference>
<dbReference type="PROSITE" id="PS50110">
    <property type="entry name" value="RESPONSE_REGULATORY"/>
    <property type="match status" value="1"/>
</dbReference>
<dbReference type="InterPro" id="IPR018062">
    <property type="entry name" value="HTH_AraC-typ_CS"/>
</dbReference>
<dbReference type="AlphaFoldDB" id="A0A2N5PZH7"/>
<evidence type="ECO:0000256" key="3">
    <source>
        <dbReference type="ARBA" id="ARBA00023125"/>
    </source>
</evidence>
<evidence type="ECO:0000256" key="4">
    <source>
        <dbReference type="ARBA" id="ARBA00023163"/>
    </source>
</evidence>
<comment type="function">
    <text evidence="5">May play the central regulatory role in sporulation. It may be an element of the effector pathway responsible for the activation of sporulation genes in response to nutritional stress. Spo0A may act in concert with spo0H (a sigma factor) to control the expression of some genes that are critical to the sporulation process.</text>
</comment>
<evidence type="ECO:0000259" key="8">
    <source>
        <dbReference type="PROSITE" id="PS50110"/>
    </source>
</evidence>
<evidence type="ECO:0000313" key="10">
    <source>
        <dbReference type="Proteomes" id="UP000234840"/>
    </source>
</evidence>
<dbReference type="Gene3D" id="3.40.50.2300">
    <property type="match status" value="1"/>
</dbReference>
<evidence type="ECO:0000256" key="1">
    <source>
        <dbReference type="ARBA" id="ARBA00018672"/>
    </source>
</evidence>
<organism evidence="9 10">
    <name type="scientific">Mediterraneibacter gnavus</name>
    <name type="common">Ruminococcus gnavus</name>
    <dbReference type="NCBI Taxonomy" id="33038"/>
    <lineage>
        <taxon>Bacteria</taxon>
        <taxon>Bacillati</taxon>
        <taxon>Bacillota</taxon>
        <taxon>Clostridia</taxon>
        <taxon>Lachnospirales</taxon>
        <taxon>Lachnospiraceae</taxon>
        <taxon>Mediterraneibacter</taxon>
    </lineage>
</organism>
<dbReference type="PANTHER" id="PTHR43280:SF28">
    <property type="entry name" value="HTH-TYPE TRANSCRIPTIONAL ACTIVATOR RHAS"/>
    <property type="match status" value="1"/>
</dbReference>
<evidence type="ECO:0000313" key="9">
    <source>
        <dbReference type="EMBL" id="PLT86267.1"/>
    </source>
</evidence>
<keyword evidence="6" id="KW-0597">Phosphoprotein</keyword>
<evidence type="ECO:0000259" key="7">
    <source>
        <dbReference type="PROSITE" id="PS01124"/>
    </source>
</evidence>
<dbReference type="SMART" id="SM00342">
    <property type="entry name" value="HTH_ARAC"/>
    <property type="match status" value="1"/>
</dbReference>
<feature type="modified residue" description="4-aspartylphosphate" evidence="6">
    <location>
        <position position="55"/>
    </location>
</feature>
<dbReference type="EMBL" id="NIHW01000020">
    <property type="protein sequence ID" value="PLT86267.1"/>
    <property type="molecule type" value="Genomic_DNA"/>
</dbReference>
<dbReference type="Proteomes" id="UP000234840">
    <property type="component" value="Unassembled WGS sequence"/>
</dbReference>
<dbReference type="PANTHER" id="PTHR43280">
    <property type="entry name" value="ARAC-FAMILY TRANSCRIPTIONAL REGULATOR"/>
    <property type="match status" value="1"/>
</dbReference>
<reference evidence="9 10" key="1">
    <citation type="journal article" date="2017" name="Genome Med.">
        <title>A novel Ruminococcus gnavus clade enriched in inflammatory bowel disease patients.</title>
        <authorList>
            <person name="Hall A.B."/>
            <person name="Yassour M."/>
            <person name="Sauk J."/>
            <person name="Garner A."/>
            <person name="Jiang X."/>
            <person name="Arthur T."/>
            <person name="Lagoudas G.K."/>
            <person name="Vatanen T."/>
            <person name="Fornelos N."/>
            <person name="Wilson R."/>
            <person name="Bertha M."/>
            <person name="Cohen M."/>
            <person name="Garber J."/>
            <person name="Khalili H."/>
            <person name="Gevers D."/>
            <person name="Ananthakrishnan A.N."/>
            <person name="Kugathasan S."/>
            <person name="Lander E.S."/>
            <person name="Blainey P."/>
            <person name="Vlamakis H."/>
            <person name="Xavier R.J."/>
            <person name="Huttenhower C."/>
        </authorList>
    </citation>
    <scope>NUCLEOTIDE SEQUENCE [LARGE SCALE GENOMIC DNA]</scope>
    <source>
        <strain evidence="9 10">RJX1128</strain>
    </source>
</reference>
<dbReference type="CDD" id="cd17536">
    <property type="entry name" value="REC_YesN-like"/>
    <property type="match status" value="1"/>
</dbReference>
<gene>
    <name evidence="9" type="ORF">CDL20_08785</name>
</gene>
<dbReference type="InterPro" id="IPR011006">
    <property type="entry name" value="CheY-like_superfamily"/>
</dbReference>
<dbReference type="PROSITE" id="PS01124">
    <property type="entry name" value="HTH_ARAC_FAMILY_2"/>
    <property type="match status" value="1"/>
</dbReference>
<dbReference type="Pfam" id="PF12833">
    <property type="entry name" value="HTH_18"/>
    <property type="match status" value="1"/>
</dbReference>
<keyword evidence="2" id="KW-0805">Transcription regulation</keyword>
<dbReference type="Gene3D" id="1.10.10.60">
    <property type="entry name" value="Homeodomain-like"/>
    <property type="match status" value="2"/>
</dbReference>
<evidence type="ECO:0000256" key="6">
    <source>
        <dbReference type="PROSITE-ProRule" id="PRU00169"/>
    </source>
</evidence>
<protein>
    <recommendedName>
        <fullName evidence="1">Stage 0 sporulation protein A homolog</fullName>
    </recommendedName>
</protein>
<dbReference type="SMART" id="SM00448">
    <property type="entry name" value="REC"/>
    <property type="match status" value="1"/>
</dbReference>
<dbReference type="Pfam" id="PF00072">
    <property type="entry name" value="Response_reg"/>
    <property type="match status" value="1"/>
</dbReference>
<accession>A0A2N5PZH7</accession>
<dbReference type="GO" id="GO:0003700">
    <property type="term" value="F:DNA-binding transcription factor activity"/>
    <property type="evidence" value="ECO:0007669"/>
    <property type="project" value="InterPro"/>
</dbReference>
<dbReference type="InterPro" id="IPR009057">
    <property type="entry name" value="Homeodomain-like_sf"/>
</dbReference>
<dbReference type="InterPro" id="IPR018060">
    <property type="entry name" value="HTH_AraC"/>
</dbReference>
<dbReference type="GO" id="GO:0000160">
    <property type="term" value="P:phosphorelay signal transduction system"/>
    <property type="evidence" value="ECO:0007669"/>
    <property type="project" value="InterPro"/>
</dbReference>
<keyword evidence="3" id="KW-0238">DNA-binding</keyword>
<dbReference type="SUPFAM" id="SSF46689">
    <property type="entry name" value="Homeodomain-like"/>
    <property type="match status" value="2"/>
</dbReference>
<dbReference type="GO" id="GO:0043565">
    <property type="term" value="F:sequence-specific DNA binding"/>
    <property type="evidence" value="ECO:0007669"/>
    <property type="project" value="InterPro"/>
</dbReference>
<proteinExistence type="predicted"/>
<evidence type="ECO:0000256" key="2">
    <source>
        <dbReference type="ARBA" id="ARBA00023015"/>
    </source>
</evidence>
<comment type="caution">
    <text evidence="9">The sequence shown here is derived from an EMBL/GenBank/DDBJ whole genome shotgun (WGS) entry which is preliminary data.</text>
</comment>